<reference evidence="3 4" key="1">
    <citation type="submission" date="2024-09" db="EMBL/GenBank/DDBJ databases">
        <title>Chromosome-scale assembly of Riccia sorocarpa.</title>
        <authorList>
            <person name="Paukszto L."/>
        </authorList>
    </citation>
    <scope>NUCLEOTIDE SEQUENCE [LARGE SCALE GENOMIC DNA]</scope>
    <source>
        <strain evidence="3">LP-2024</strain>
        <tissue evidence="3">Aerial parts of the thallus</tissue>
    </source>
</reference>
<feature type="compositionally biased region" description="Low complexity" evidence="1">
    <location>
        <begin position="788"/>
        <end position="797"/>
    </location>
</feature>
<evidence type="ECO:0000259" key="2">
    <source>
        <dbReference type="Pfam" id="PF03732"/>
    </source>
</evidence>
<feature type="region of interest" description="Disordered" evidence="1">
    <location>
        <begin position="355"/>
        <end position="377"/>
    </location>
</feature>
<dbReference type="EMBL" id="JBJQOH010000008">
    <property type="protein sequence ID" value="KAL3676614.1"/>
    <property type="molecule type" value="Genomic_DNA"/>
</dbReference>
<dbReference type="Gene3D" id="2.40.70.10">
    <property type="entry name" value="Acid Proteases"/>
    <property type="match status" value="1"/>
</dbReference>
<evidence type="ECO:0000256" key="1">
    <source>
        <dbReference type="SAM" id="MobiDB-lite"/>
    </source>
</evidence>
<dbReference type="InterPro" id="IPR005162">
    <property type="entry name" value="Retrotrans_gag_dom"/>
</dbReference>
<comment type="caution">
    <text evidence="3">The sequence shown here is derived from an EMBL/GenBank/DDBJ whole genome shotgun (WGS) entry which is preliminary data.</text>
</comment>
<sequence length="987" mass="109065">MQVRSSTRRRTVVSLQQAAFKRTSFKYVDPEKKSARDKRMAKPPSSSGGGTIRPRVPIPGVPPQPLPLPKTPTDTPSHTPTVPGGTPKKNTPHSMLRKGKLTFPLNGRTQRIPRGPPAPLTVPAPLPVPAPGPAPVPLPVPAPLLVPAPPPVPVPSLAPAPAPVSTPLRFTDGKTAVQKEMETMEKALKLVSHFSDDGRLKPEHHLKNFEVAMKAAGIADYEGLVKAFSLTLRGEAVDFIDDMEIEGYTTWPELRAQFLERYKGDQNDLAIFRKLGQVRQKSSEETVNYNHRFKQEMRWLAPREQESQTVIGHYLQGLREEIRSPLTLQMRGQELAITDLFPEAVSIQKALDLGRSVTSSDRTRSPRRTRFEDEDENAELRRRLAALETSLRKGKSPESDDTNYCGSCGGAGHDNTQCPDFCMICEVDTHGTPSCRVGKKSVRPSKAVTPEGKNKSTTVPPNPNPYCHFCHKYGHTFHQGCPEHAAKFGKDGGNKQQGRGPQVNMAGVVTRRGRGRPWKTVETRGSVWEDRRKELQDFTEVVRQQQALEDPPPNSPASGDTLPLPAVTEQSAATSRPPVTTAELRYHQTLEIVRDKVTQAEISLSLDELFVLAPTCKKFIMNHMAIDAEPPPLPIPMVNLAEAHLDYDPRSPIVDVLVGKHLVRNVLIDGGSGLNLMGSQLMHQLGYSKLQPAPFWIGMANGGSNQTSSGSATAKVRIKEHDRGVECAKTYVPRSIRGLDYINGITDEEEASWLADHPHIIPVAEADVTQLPRVLKLKRTKKKPPQVDPADQAAPSATKVDPPWLRTIDEPVQLCETPAKEAVRNKEVVKYTIPEEEQSKIVNLGTAEAPKTVRINARLDDTEFERALIRILEEYKDVFAWEYADMKGILAEIAEHCIDLVPGSRPSRSQRYRMNPNYAKRVKEDLDKLLKAKFIYPVETPAWLSSIVVVPERNPGSAGNSGGNLNPAEFIDPAESINSVHGVDGNY</sequence>
<protein>
    <recommendedName>
        <fullName evidence="2">Retrotransposon gag domain-containing protein</fullName>
    </recommendedName>
</protein>
<dbReference type="InterPro" id="IPR043502">
    <property type="entry name" value="DNA/RNA_pol_sf"/>
</dbReference>
<evidence type="ECO:0000313" key="4">
    <source>
        <dbReference type="Proteomes" id="UP001633002"/>
    </source>
</evidence>
<organism evidence="3 4">
    <name type="scientific">Riccia sorocarpa</name>
    <dbReference type="NCBI Taxonomy" id="122646"/>
    <lineage>
        <taxon>Eukaryota</taxon>
        <taxon>Viridiplantae</taxon>
        <taxon>Streptophyta</taxon>
        <taxon>Embryophyta</taxon>
        <taxon>Marchantiophyta</taxon>
        <taxon>Marchantiopsida</taxon>
        <taxon>Marchantiidae</taxon>
        <taxon>Marchantiales</taxon>
        <taxon>Ricciaceae</taxon>
        <taxon>Riccia</taxon>
    </lineage>
</organism>
<dbReference type="SUPFAM" id="SSF56672">
    <property type="entry name" value="DNA/RNA polymerases"/>
    <property type="match status" value="1"/>
</dbReference>
<dbReference type="Gene3D" id="3.10.10.10">
    <property type="entry name" value="HIV Type 1 Reverse Transcriptase, subunit A, domain 1"/>
    <property type="match status" value="1"/>
</dbReference>
<gene>
    <name evidence="3" type="ORF">R1sor_026562</name>
</gene>
<evidence type="ECO:0000313" key="3">
    <source>
        <dbReference type="EMBL" id="KAL3676614.1"/>
    </source>
</evidence>
<feature type="region of interest" description="Disordered" evidence="1">
    <location>
        <begin position="779"/>
        <end position="802"/>
    </location>
</feature>
<feature type="domain" description="Retrotransposon gag" evidence="2">
    <location>
        <begin position="227"/>
        <end position="320"/>
    </location>
</feature>
<feature type="compositionally biased region" description="Basic and acidic residues" evidence="1">
    <location>
        <begin position="28"/>
        <end position="40"/>
    </location>
</feature>
<proteinExistence type="predicted"/>
<dbReference type="Proteomes" id="UP001633002">
    <property type="component" value="Unassembled WGS sequence"/>
</dbReference>
<feature type="region of interest" description="Disordered" evidence="1">
    <location>
        <begin position="546"/>
        <end position="578"/>
    </location>
</feature>
<dbReference type="AlphaFoldDB" id="A0ABD3GFU5"/>
<dbReference type="PANTHER" id="PTHR33223:SF6">
    <property type="entry name" value="CCHC-TYPE DOMAIN-CONTAINING PROTEIN"/>
    <property type="match status" value="1"/>
</dbReference>
<name>A0ABD3GFU5_9MARC</name>
<dbReference type="PANTHER" id="PTHR33223">
    <property type="entry name" value="CCHC-TYPE DOMAIN-CONTAINING PROTEIN"/>
    <property type="match status" value="1"/>
</dbReference>
<keyword evidence="4" id="KW-1185">Reference proteome</keyword>
<accession>A0ABD3GFU5</accession>
<feature type="compositionally biased region" description="Polar residues" evidence="1">
    <location>
        <begin position="568"/>
        <end position="578"/>
    </location>
</feature>
<dbReference type="Pfam" id="PF03732">
    <property type="entry name" value="Retrotrans_gag"/>
    <property type="match status" value="1"/>
</dbReference>
<feature type="region of interest" description="Disordered" evidence="1">
    <location>
        <begin position="20"/>
        <end position="96"/>
    </location>
</feature>
<feature type="compositionally biased region" description="Pro residues" evidence="1">
    <location>
        <begin position="56"/>
        <end position="70"/>
    </location>
</feature>
<dbReference type="InterPro" id="IPR021109">
    <property type="entry name" value="Peptidase_aspartic_dom_sf"/>
</dbReference>